<comment type="caution">
    <text evidence="1">The sequence shown here is derived from an EMBL/GenBank/DDBJ whole genome shotgun (WGS) entry which is preliminary data.</text>
</comment>
<dbReference type="EMBL" id="JAVXUO010000194">
    <property type="protein sequence ID" value="KAK2994514.1"/>
    <property type="molecule type" value="Genomic_DNA"/>
</dbReference>
<gene>
    <name evidence="1" type="ORF">RJ640_010792</name>
</gene>
<keyword evidence="2" id="KW-1185">Reference proteome</keyword>
<sequence length="66" mass="7219">MWRASTRRFGVSVDMKMDLGESYAGCGDLLIRNDKFLSTVSPSWCPFIPGSLWNIIIPPSVSGASP</sequence>
<protein>
    <submittedName>
        <fullName evidence="1">Uncharacterized protein</fullName>
    </submittedName>
</protein>
<proteinExistence type="predicted"/>
<name>A0AA88URA5_9ASTE</name>
<dbReference type="AlphaFoldDB" id="A0AA88URA5"/>
<dbReference type="Proteomes" id="UP001187471">
    <property type="component" value="Unassembled WGS sequence"/>
</dbReference>
<accession>A0AA88URA5</accession>
<evidence type="ECO:0000313" key="2">
    <source>
        <dbReference type="Proteomes" id="UP001187471"/>
    </source>
</evidence>
<organism evidence="1 2">
    <name type="scientific">Escallonia rubra</name>
    <dbReference type="NCBI Taxonomy" id="112253"/>
    <lineage>
        <taxon>Eukaryota</taxon>
        <taxon>Viridiplantae</taxon>
        <taxon>Streptophyta</taxon>
        <taxon>Embryophyta</taxon>
        <taxon>Tracheophyta</taxon>
        <taxon>Spermatophyta</taxon>
        <taxon>Magnoliopsida</taxon>
        <taxon>eudicotyledons</taxon>
        <taxon>Gunneridae</taxon>
        <taxon>Pentapetalae</taxon>
        <taxon>asterids</taxon>
        <taxon>campanulids</taxon>
        <taxon>Escalloniales</taxon>
        <taxon>Escalloniaceae</taxon>
        <taxon>Escallonia</taxon>
    </lineage>
</organism>
<reference evidence="1" key="1">
    <citation type="submission" date="2022-12" db="EMBL/GenBank/DDBJ databases">
        <title>Draft genome assemblies for two species of Escallonia (Escalloniales).</title>
        <authorList>
            <person name="Chanderbali A."/>
            <person name="Dervinis C."/>
            <person name="Anghel I."/>
            <person name="Soltis D."/>
            <person name="Soltis P."/>
            <person name="Zapata F."/>
        </authorList>
    </citation>
    <scope>NUCLEOTIDE SEQUENCE</scope>
    <source>
        <strain evidence="1">UCBG92.1500</strain>
        <tissue evidence="1">Leaf</tissue>
    </source>
</reference>
<evidence type="ECO:0000313" key="1">
    <source>
        <dbReference type="EMBL" id="KAK2994514.1"/>
    </source>
</evidence>